<accession>A0A2K9IXH5</accession>
<dbReference type="STRING" id="302167.GCA_900166595_03931"/>
<dbReference type="KEGG" id="vpn:A21D_01043"/>
<reference evidence="2" key="1">
    <citation type="submission" date="2016-11" db="EMBL/GenBank/DDBJ databases">
        <title>Complete genome sequence of Virgibacillus pantothenticus 21D, a halophilic bacterium isolated from the deep hypersaline anoxic basin Discovery in the Mediterranean Sea.</title>
        <authorList>
            <person name="Zeaiter Z."/>
            <person name="Booth J.M."/>
            <person name="Prosdocimi E.M."/>
            <person name="Mapelli F."/>
            <person name="Fusi M."/>
            <person name="Daffonchio D."/>
            <person name="Borin S."/>
            <person name="Crotti E."/>
        </authorList>
    </citation>
    <scope>NUCLEOTIDE SEQUENCE [LARGE SCALE GENOMIC DNA]</scope>
    <source>
        <strain evidence="2">21D</strain>
    </source>
</reference>
<dbReference type="Gene3D" id="3.40.50.1240">
    <property type="entry name" value="Phosphoglycerate mutase-like"/>
    <property type="match status" value="1"/>
</dbReference>
<dbReference type="Proteomes" id="UP000234237">
    <property type="component" value="Chromosome"/>
</dbReference>
<dbReference type="EMBL" id="CP018622">
    <property type="protein sequence ID" value="AUJ24155.1"/>
    <property type="molecule type" value="Genomic_DNA"/>
</dbReference>
<dbReference type="GO" id="GO:0016791">
    <property type="term" value="F:phosphatase activity"/>
    <property type="evidence" value="ECO:0007669"/>
    <property type="project" value="TreeGrafter"/>
</dbReference>
<sequence>MNRGDKMDKTIYVIRHCEAEGQAADAPLTERGWLQAKELAGFVSERKVDRIISSPFLRAIQSIKPFADIKNLEIEQEERLTERVLSSTFFQIGWIN</sequence>
<dbReference type="EC" id="3.1.3.3" evidence="1"/>
<dbReference type="RefSeq" id="WP_335726973.1">
    <property type="nucleotide sequence ID" value="NZ_CP018622.1"/>
</dbReference>
<protein>
    <submittedName>
        <fullName evidence="1">Phosphoserine phosphatase 1</fullName>
        <ecNumber evidence="1">3.1.3.3</ecNumber>
    </submittedName>
</protein>
<dbReference type="InterPro" id="IPR013078">
    <property type="entry name" value="His_Pase_superF_clade-1"/>
</dbReference>
<dbReference type="SUPFAM" id="SSF53254">
    <property type="entry name" value="Phosphoglycerate mutase-like"/>
    <property type="match status" value="1"/>
</dbReference>
<keyword evidence="1" id="KW-0378">Hydrolase</keyword>
<dbReference type="PANTHER" id="PTHR48100:SF1">
    <property type="entry name" value="HISTIDINE PHOSPHATASE FAMILY PROTEIN-RELATED"/>
    <property type="match status" value="1"/>
</dbReference>
<evidence type="ECO:0000313" key="1">
    <source>
        <dbReference type="EMBL" id="AUJ24155.1"/>
    </source>
</evidence>
<proteinExistence type="predicted"/>
<dbReference type="InterPro" id="IPR029033">
    <property type="entry name" value="His_PPase_superfam"/>
</dbReference>
<dbReference type="GO" id="GO:0005737">
    <property type="term" value="C:cytoplasm"/>
    <property type="evidence" value="ECO:0007669"/>
    <property type="project" value="TreeGrafter"/>
</dbReference>
<organism evidence="1 2">
    <name type="scientific">Virgibacillus dokdonensis</name>
    <dbReference type="NCBI Taxonomy" id="302167"/>
    <lineage>
        <taxon>Bacteria</taxon>
        <taxon>Bacillati</taxon>
        <taxon>Bacillota</taxon>
        <taxon>Bacilli</taxon>
        <taxon>Bacillales</taxon>
        <taxon>Bacillaceae</taxon>
        <taxon>Virgibacillus</taxon>
    </lineage>
</organism>
<dbReference type="AlphaFoldDB" id="A0A2K9IXH5"/>
<dbReference type="PANTHER" id="PTHR48100">
    <property type="entry name" value="BROAD-SPECIFICITY PHOSPHATASE YOR283W-RELATED"/>
    <property type="match status" value="1"/>
</dbReference>
<dbReference type="CDD" id="cd07067">
    <property type="entry name" value="HP_PGM_like"/>
    <property type="match status" value="1"/>
</dbReference>
<gene>
    <name evidence="1" type="primary">pspA</name>
    <name evidence="1" type="ORF">A21D_01043</name>
</gene>
<name>A0A2K9IXH5_9BACI</name>
<dbReference type="Pfam" id="PF00300">
    <property type="entry name" value="His_Phos_1"/>
    <property type="match status" value="1"/>
</dbReference>
<evidence type="ECO:0000313" key="2">
    <source>
        <dbReference type="Proteomes" id="UP000234237"/>
    </source>
</evidence>
<dbReference type="InterPro" id="IPR050275">
    <property type="entry name" value="PGM_Phosphatase"/>
</dbReference>